<accession>A0ABY4T5I6</accession>
<dbReference type="Pfam" id="PF26002">
    <property type="entry name" value="Beta-barrel_AprE"/>
    <property type="match status" value="1"/>
</dbReference>
<feature type="coiled-coil region" evidence="10">
    <location>
        <begin position="182"/>
        <end position="209"/>
    </location>
</feature>
<protein>
    <recommendedName>
        <fullName evidence="9">Membrane fusion protein (MFP) family protein</fullName>
    </recommendedName>
</protein>
<evidence type="ECO:0000256" key="5">
    <source>
        <dbReference type="ARBA" id="ARBA00022519"/>
    </source>
</evidence>
<keyword evidence="4 9" id="KW-1003">Cell membrane</keyword>
<dbReference type="PRINTS" id="PR01490">
    <property type="entry name" value="RTXTOXIND"/>
</dbReference>
<keyword evidence="3 9" id="KW-0813">Transport</keyword>
<dbReference type="RefSeq" id="WP_250338896.1">
    <property type="nucleotide sequence ID" value="NZ_CP063231.1"/>
</dbReference>
<dbReference type="PANTHER" id="PTHR30386">
    <property type="entry name" value="MEMBRANE FUSION SUBUNIT OF EMRAB-TOLC MULTIDRUG EFFLUX PUMP"/>
    <property type="match status" value="1"/>
</dbReference>
<dbReference type="InterPro" id="IPR059040">
    <property type="entry name" value="HH_CyaD-like"/>
</dbReference>
<dbReference type="InterPro" id="IPR010129">
    <property type="entry name" value="T1SS_HlyD"/>
</dbReference>
<sequence length="465" mass="50758">MKQFIGGIASHVEAWREAWAARHVATAAARTADELAFLPAHLELVESPVSPTARTTQRFIMAIFVVALMWACLGHLDIVASAPGRTVTTSRTKTLQPMETATVRRIAVRDGDTVHAGQVLIELDDTQAEADRRKATEALAAAERETQRYALLAAAIDTDALPVAPHVTDDERRARALAALDLAQYIAKKQALESTLDQRRREAATIEAQLPDLRASADIARRRADDTGALVARGHVARHEHLMREQERMDADRSLTGQRTRLAELLAAIDAAAHELETHTALTRQQAADQQRQASDNASQYRQDLASAVQRKSQLTLVAPVDGTAQQLAIHTVGGVVTPGQALLAVVPDDDPLEVEATIINQDIGFVRAGQRVTVKIESFPYTRYGYVGGTVQSVSHDAAQDEKLGLVFPARIRLDRTSLTIDGVDVALTPGMNVTAEIRTGRRRLIDYLLSPLREHVSEAGRER</sequence>
<evidence type="ECO:0000313" key="15">
    <source>
        <dbReference type="Proteomes" id="UP001056681"/>
    </source>
</evidence>
<evidence type="ECO:0000256" key="4">
    <source>
        <dbReference type="ARBA" id="ARBA00022475"/>
    </source>
</evidence>
<dbReference type="InterPro" id="IPR006144">
    <property type="entry name" value="Secretion_HlyD_CS"/>
</dbReference>
<evidence type="ECO:0000256" key="2">
    <source>
        <dbReference type="ARBA" id="ARBA00009477"/>
    </source>
</evidence>
<dbReference type="InterPro" id="IPR058982">
    <property type="entry name" value="Beta-barrel_AprE"/>
</dbReference>
<keyword evidence="10" id="KW-0175">Coiled coil</keyword>
<dbReference type="Gene3D" id="2.40.50.100">
    <property type="match status" value="1"/>
</dbReference>
<evidence type="ECO:0000256" key="7">
    <source>
        <dbReference type="ARBA" id="ARBA00022989"/>
    </source>
</evidence>
<dbReference type="PANTHER" id="PTHR30386:SF27">
    <property type="entry name" value="MEMBRANE FUSION PROTEIN (MFP) FAMILY PROTEIN"/>
    <property type="match status" value="1"/>
</dbReference>
<feature type="domain" description="AprE-like beta-barrel" evidence="13">
    <location>
        <begin position="353"/>
        <end position="442"/>
    </location>
</feature>
<dbReference type="Proteomes" id="UP001056681">
    <property type="component" value="Chromosome"/>
</dbReference>
<feature type="region of interest" description="Disordered" evidence="11">
    <location>
        <begin position="283"/>
        <end position="305"/>
    </location>
</feature>
<name>A0ABY4T5I6_9GAMM</name>
<evidence type="ECO:0000256" key="11">
    <source>
        <dbReference type="SAM" id="MobiDB-lite"/>
    </source>
</evidence>
<dbReference type="EMBL" id="CP063231">
    <property type="protein sequence ID" value="URL58149.1"/>
    <property type="molecule type" value="Genomic_DNA"/>
</dbReference>
<comment type="subcellular location">
    <subcellularLocation>
        <location evidence="1 9">Cell inner membrane</location>
        <topology evidence="1 9">Single-pass membrane protein</topology>
    </subcellularLocation>
</comment>
<comment type="similarity">
    <text evidence="2 9">Belongs to the membrane fusion protein (MFP) (TC 8.A.1) family.</text>
</comment>
<dbReference type="SUPFAM" id="SSF111369">
    <property type="entry name" value="HlyD-like secretion proteins"/>
    <property type="match status" value="2"/>
</dbReference>
<evidence type="ECO:0000259" key="12">
    <source>
        <dbReference type="Pfam" id="PF25988"/>
    </source>
</evidence>
<dbReference type="Gene3D" id="2.40.30.170">
    <property type="match status" value="1"/>
</dbReference>
<evidence type="ECO:0000256" key="3">
    <source>
        <dbReference type="ARBA" id="ARBA00022448"/>
    </source>
</evidence>
<evidence type="ECO:0000256" key="6">
    <source>
        <dbReference type="ARBA" id="ARBA00022692"/>
    </source>
</evidence>
<gene>
    <name evidence="14" type="ORF">IM816_16345</name>
</gene>
<keyword evidence="5 9" id="KW-0997">Cell inner membrane</keyword>
<dbReference type="PROSITE" id="PS00543">
    <property type="entry name" value="HLYD_FAMILY"/>
    <property type="match status" value="1"/>
</dbReference>
<dbReference type="NCBIfam" id="TIGR01843">
    <property type="entry name" value="type_I_hlyD"/>
    <property type="match status" value="1"/>
</dbReference>
<feature type="domain" description="CyaD-like alpha-helical hairpin" evidence="12">
    <location>
        <begin position="124"/>
        <end position="314"/>
    </location>
</feature>
<keyword evidence="7 9" id="KW-1133">Transmembrane helix</keyword>
<feature type="transmembrane region" description="Helical" evidence="9">
    <location>
        <begin position="59"/>
        <end position="76"/>
    </location>
</feature>
<keyword evidence="15" id="KW-1185">Reference proteome</keyword>
<organism evidence="14 15">
    <name type="scientific">Luteibacter flocculans</name>
    <dbReference type="NCBI Taxonomy" id="2780091"/>
    <lineage>
        <taxon>Bacteria</taxon>
        <taxon>Pseudomonadati</taxon>
        <taxon>Pseudomonadota</taxon>
        <taxon>Gammaproteobacteria</taxon>
        <taxon>Lysobacterales</taxon>
        <taxon>Rhodanobacteraceae</taxon>
        <taxon>Luteibacter</taxon>
    </lineage>
</organism>
<evidence type="ECO:0000256" key="10">
    <source>
        <dbReference type="SAM" id="Coils"/>
    </source>
</evidence>
<proteinExistence type="inferred from homology"/>
<keyword evidence="6 9" id="KW-0812">Transmembrane</keyword>
<evidence type="ECO:0000256" key="8">
    <source>
        <dbReference type="ARBA" id="ARBA00023136"/>
    </source>
</evidence>
<reference evidence="14" key="1">
    <citation type="submission" date="2020-10" db="EMBL/GenBank/DDBJ databases">
        <title>Whole-genome sequence of Luteibacter sp. EIF3.</title>
        <authorList>
            <person name="Friedrich I."/>
            <person name="Hertel R."/>
            <person name="Daniel R."/>
        </authorList>
    </citation>
    <scope>NUCLEOTIDE SEQUENCE</scope>
    <source>
        <strain evidence="14">EIF3</strain>
    </source>
</reference>
<dbReference type="Pfam" id="PF25988">
    <property type="entry name" value="HH_CyaD"/>
    <property type="match status" value="1"/>
</dbReference>
<keyword evidence="8 9" id="KW-0472">Membrane</keyword>
<dbReference type="InterPro" id="IPR050739">
    <property type="entry name" value="MFP"/>
</dbReference>
<evidence type="ECO:0000256" key="1">
    <source>
        <dbReference type="ARBA" id="ARBA00004377"/>
    </source>
</evidence>
<evidence type="ECO:0000256" key="9">
    <source>
        <dbReference type="RuleBase" id="RU365093"/>
    </source>
</evidence>
<evidence type="ECO:0000313" key="14">
    <source>
        <dbReference type="EMBL" id="URL58149.1"/>
    </source>
</evidence>
<feature type="compositionally biased region" description="Low complexity" evidence="11">
    <location>
        <begin position="284"/>
        <end position="300"/>
    </location>
</feature>
<evidence type="ECO:0000259" key="13">
    <source>
        <dbReference type="Pfam" id="PF26002"/>
    </source>
</evidence>